<keyword evidence="1" id="KW-1133">Transmembrane helix</keyword>
<dbReference type="EMBL" id="RJKL01000001">
    <property type="protein sequence ID" value="ROP32639.1"/>
    <property type="molecule type" value="Genomic_DNA"/>
</dbReference>
<evidence type="ECO:0000313" key="3">
    <source>
        <dbReference type="EMBL" id="ROP32639.1"/>
    </source>
</evidence>
<reference evidence="3 4" key="1">
    <citation type="submission" date="2018-11" db="EMBL/GenBank/DDBJ databases">
        <title>Sequencing the genomes of 1000 actinobacteria strains.</title>
        <authorList>
            <person name="Klenk H.-P."/>
        </authorList>
    </citation>
    <scope>NUCLEOTIDE SEQUENCE [LARGE SCALE GENOMIC DNA]</scope>
    <source>
        <strain evidence="3 4">DSM 43634</strain>
    </source>
</reference>
<dbReference type="AlphaFoldDB" id="A0A3N1GQZ5"/>
<feature type="transmembrane region" description="Helical" evidence="1">
    <location>
        <begin position="91"/>
        <end position="113"/>
    </location>
</feature>
<name>A0A3N1GQZ5_9ACTN</name>
<organism evidence="3 4">
    <name type="scientific">Couchioplanes caeruleus</name>
    <dbReference type="NCBI Taxonomy" id="56438"/>
    <lineage>
        <taxon>Bacteria</taxon>
        <taxon>Bacillati</taxon>
        <taxon>Actinomycetota</taxon>
        <taxon>Actinomycetes</taxon>
        <taxon>Micromonosporales</taxon>
        <taxon>Micromonosporaceae</taxon>
        <taxon>Couchioplanes</taxon>
    </lineage>
</organism>
<sequence>MGPLVTSRGYAVASFGLIAAYCAFPADLRWLPFLLASFAAIPAVAVGLRRSPVGTRQPWWLLLTAVGCLNAANLAWAWSTYLASTPVRYDVASAGLYALGYLFLLGDAVLIVLRRGRRDLGGVIDAAITLLALGGLLWDVVFLPFHQAANVPPTEQVFLFIDVFVMMGILGALLRVALVSRRIIAVWLLVAGLATCLVANVITVYAADPVTNALPDWTNVPFLLAYVCLGSAALHPTAVMISEPGPEPADDLTPGRLIFLGLMMALIPVVGGGRALLGLPVDGVLIAVGSAVLVPLVMLRVGRLSAQRRRAEQELLRLATVDTLTGLPNRAACLERLTTELATFPGRQAVLFCDLDGFKPVNDRLGHAAGDALLVAVAARLRGAVRENDLVSRFGGDEFVVVCHADDPRAAVDAVCERIREVVRQPIDVAGEQVRVGLSVGVAFAGPLATTDDLINRADLAMYEAKQSKALGRLSLAHA</sequence>
<dbReference type="NCBIfam" id="TIGR00254">
    <property type="entry name" value="GGDEF"/>
    <property type="match status" value="1"/>
</dbReference>
<feature type="transmembrane region" description="Helical" evidence="1">
    <location>
        <begin position="257"/>
        <end position="277"/>
    </location>
</feature>
<evidence type="ECO:0000256" key="1">
    <source>
        <dbReference type="SAM" id="Phobius"/>
    </source>
</evidence>
<dbReference type="SMART" id="SM00267">
    <property type="entry name" value="GGDEF"/>
    <property type="match status" value="1"/>
</dbReference>
<dbReference type="PANTHER" id="PTHR46663:SF4">
    <property type="entry name" value="DIGUANYLATE CYCLASE DGCT-RELATED"/>
    <property type="match status" value="1"/>
</dbReference>
<accession>A0A3N1GQZ5</accession>
<feature type="domain" description="GGDEF" evidence="2">
    <location>
        <begin position="346"/>
        <end position="479"/>
    </location>
</feature>
<proteinExistence type="predicted"/>
<dbReference type="PROSITE" id="PS50887">
    <property type="entry name" value="GGDEF"/>
    <property type="match status" value="1"/>
</dbReference>
<dbReference type="SUPFAM" id="SSF55073">
    <property type="entry name" value="Nucleotide cyclase"/>
    <property type="match status" value="1"/>
</dbReference>
<evidence type="ECO:0000259" key="2">
    <source>
        <dbReference type="PROSITE" id="PS50887"/>
    </source>
</evidence>
<feature type="transmembrane region" description="Helical" evidence="1">
    <location>
        <begin position="157"/>
        <end position="178"/>
    </location>
</feature>
<dbReference type="InterPro" id="IPR029787">
    <property type="entry name" value="Nucleotide_cyclase"/>
</dbReference>
<dbReference type="PANTHER" id="PTHR46663">
    <property type="entry name" value="DIGUANYLATE CYCLASE DGCT-RELATED"/>
    <property type="match status" value="1"/>
</dbReference>
<feature type="transmembrane region" description="Helical" evidence="1">
    <location>
        <begin position="120"/>
        <end position="145"/>
    </location>
</feature>
<dbReference type="Proteomes" id="UP000271683">
    <property type="component" value="Unassembled WGS sequence"/>
</dbReference>
<dbReference type="InterPro" id="IPR000160">
    <property type="entry name" value="GGDEF_dom"/>
</dbReference>
<comment type="caution">
    <text evidence="3">The sequence shown here is derived from an EMBL/GenBank/DDBJ whole genome shotgun (WGS) entry which is preliminary data.</text>
</comment>
<feature type="transmembrane region" description="Helical" evidence="1">
    <location>
        <begin position="7"/>
        <end position="24"/>
    </location>
</feature>
<feature type="transmembrane region" description="Helical" evidence="1">
    <location>
        <begin position="30"/>
        <end position="48"/>
    </location>
</feature>
<evidence type="ECO:0000313" key="4">
    <source>
        <dbReference type="Proteomes" id="UP000271683"/>
    </source>
</evidence>
<gene>
    <name evidence="3" type="ORF">EDD30_5584</name>
</gene>
<feature type="transmembrane region" description="Helical" evidence="1">
    <location>
        <begin position="185"/>
        <end position="207"/>
    </location>
</feature>
<dbReference type="Pfam" id="PF00990">
    <property type="entry name" value="GGDEF"/>
    <property type="match status" value="1"/>
</dbReference>
<feature type="transmembrane region" description="Helical" evidence="1">
    <location>
        <begin position="60"/>
        <end position="79"/>
    </location>
</feature>
<dbReference type="InterPro" id="IPR043128">
    <property type="entry name" value="Rev_trsase/Diguanyl_cyclase"/>
</dbReference>
<feature type="transmembrane region" description="Helical" evidence="1">
    <location>
        <begin position="219"/>
        <end position="236"/>
    </location>
</feature>
<dbReference type="CDD" id="cd01949">
    <property type="entry name" value="GGDEF"/>
    <property type="match status" value="1"/>
</dbReference>
<dbReference type="InterPro" id="IPR052163">
    <property type="entry name" value="DGC-Regulatory_Protein"/>
</dbReference>
<feature type="transmembrane region" description="Helical" evidence="1">
    <location>
        <begin position="283"/>
        <end position="301"/>
    </location>
</feature>
<keyword evidence="1" id="KW-0472">Membrane</keyword>
<protein>
    <submittedName>
        <fullName evidence="3">Diguanylate cyclase (GGDEF)-like protein</fullName>
    </submittedName>
</protein>
<keyword evidence="1" id="KW-0812">Transmembrane</keyword>
<dbReference type="Gene3D" id="3.30.70.270">
    <property type="match status" value="1"/>
</dbReference>
<dbReference type="OrthoDB" id="3278283at2"/>